<dbReference type="InterPro" id="IPR025722">
    <property type="entry name" value="TetR"/>
</dbReference>
<evidence type="ECO:0000313" key="4">
    <source>
        <dbReference type="EMBL" id="GAD91406.1"/>
    </source>
</evidence>
<dbReference type="PRINTS" id="PR00455">
    <property type="entry name" value="HTHTETR"/>
</dbReference>
<organism evidence="4 5">
    <name type="scientific">Vibrio halioticoli NBRC 102217</name>
    <dbReference type="NCBI Taxonomy" id="1219072"/>
    <lineage>
        <taxon>Bacteria</taxon>
        <taxon>Pseudomonadati</taxon>
        <taxon>Pseudomonadota</taxon>
        <taxon>Gammaproteobacteria</taxon>
        <taxon>Vibrionales</taxon>
        <taxon>Vibrionaceae</taxon>
        <taxon>Vibrio</taxon>
    </lineage>
</organism>
<dbReference type="OrthoDB" id="8770705at2"/>
<name>V5FPC2_9VIBR</name>
<feature type="domain" description="HTH tetR-type" evidence="3">
    <location>
        <begin position="1"/>
        <end position="61"/>
    </location>
</feature>
<dbReference type="GO" id="GO:0003677">
    <property type="term" value="F:DNA binding"/>
    <property type="evidence" value="ECO:0007669"/>
    <property type="project" value="UniProtKB-UniRule"/>
</dbReference>
<reference evidence="4 5" key="1">
    <citation type="submission" date="2013-10" db="EMBL/GenBank/DDBJ databases">
        <authorList>
            <person name="Ichikawa N."/>
            <person name="Kimura A."/>
            <person name="Ohji S."/>
            <person name="Hosoyama A."/>
            <person name="Fujita N."/>
        </authorList>
    </citation>
    <scope>NUCLEOTIDE SEQUENCE [LARGE SCALE GENOMIC DNA]</scope>
    <source>
        <strain evidence="4 5">NBRC 102217</strain>
    </source>
</reference>
<protein>
    <submittedName>
        <fullName evidence="4">Putative TetR family transcriptional regulator</fullName>
    </submittedName>
</protein>
<dbReference type="Gene3D" id="1.10.357.10">
    <property type="entry name" value="Tetracycline Repressor, domain 2"/>
    <property type="match status" value="1"/>
</dbReference>
<comment type="caution">
    <text evidence="4">The sequence shown here is derived from an EMBL/GenBank/DDBJ whole genome shotgun (WGS) entry which is preliminary data.</text>
</comment>
<accession>V5FPC2</accession>
<evidence type="ECO:0000256" key="2">
    <source>
        <dbReference type="PROSITE-ProRule" id="PRU00335"/>
    </source>
</evidence>
<dbReference type="InterPro" id="IPR001647">
    <property type="entry name" value="HTH_TetR"/>
</dbReference>
<dbReference type="EMBL" id="BAUJ01000094">
    <property type="protein sequence ID" value="GAD91406.1"/>
    <property type="molecule type" value="Genomic_DNA"/>
</dbReference>
<keyword evidence="5" id="KW-1185">Reference proteome</keyword>
<dbReference type="Pfam" id="PF00440">
    <property type="entry name" value="TetR_N"/>
    <property type="match status" value="1"/>
</dbReference>
<dbReference type="Proteomes" id="UP000017800">
    <property type="component" value="Unassembled WGS sequence"/>
</dbReference>
<dbReference type="AlphaFoldDB" id="V5FPC2"/>
<sequence length="215" mass="24930">MKTKQRIVYGALELFNQHGERNITTNHISEHLGISPGNLYYHYSNKQEIIRAIFKDYTSELLDRFRPYESQEQSLVLLKHYVNSTFSLMWKYRFFYANLADIVSRDAQLHSAYCQVQEKLRINLVAIVESFRTLNLIVVEPDNMPRFVTNLHFIANGWLAYQSAMSANQKVTESMIMQGMLQILAMVKPVATQLGREQLLLLEEGLQMTCTAEAE</sequence>
<dbReference type="PROSITE" id="PS50977">
    <property type="entry name" value="HTH_TETR_2"/>
    <property type="match status" value="1"/>
</dbReference>
<proteinExistence type="predicted"/>
<dbReference type="PANTHER" id="PTHR43479">
    <property type="entry name" value="ACREF/ENVCD OPERON REPRESSOR-RELATED"/>
    <property type="match status" value="1"/>
</dbReference>
<dbReference type="InterPro" id="IPR050624">
    <property type="entry name" value="HTH-type_Tx_Regulator"/>
</dbReference>
<evidence type="ECO:0000256" key="1">
    <source>
        <dbReference type="ARBA" id="ARBA00023125"/>
    </source>
</evidence>
<evidence type="ECO:0000313" key="5">
    <source>
        <dbReference type="Proteomes" id="UP000017800"/>
    </source>
</evidence>
<dbReference type="PANTHER" id="PTHR43479:SF12">
    <property type="entry name" value="TRANSCRIPTIONAL REGULATORY PROTEIN"/>
    <property type="match status" value="1"/>
</dbReference>
<dbReference type="eggNOG" id="COG1309">
    <property type="taxonomic scope" value="Bacteria"/>
</dbReference>
<dbReference type="Pfam" id="PF13972">
    <property type="entry name" value="TetR"/>
    <property type="match status" value="1"/>
</dbReference>
<gene>
    <name evidence="4" type="ORF">VHA01S_094_00040</name>
</gene>
<reference evidence="4 5" key="2">
    <citation type="submission" date="2013-11" db="EMBL/GenBank/DDBJ databases">
        <title>Whole genome shotgun sequence of Vibrio halioticoli NBRC 102217.</title>
        <authorList>
            <person name="Isaki S."/>
            <person name="Kimura A."/>
            <person name="Ohji S."/>
            <person name="Hosoyama A."/>
            <person name="Fujita N."/>
            <person name="Hashimoto M."/>
            <person name="Hosoyama Y."/>
            <person name="Yamazoe A."/>
        </authorList>
    </citation>
    <scope>NUCLEOTIDE SEQUENCE [LARGE SCALE GENOMIC DNA]</scope>
    <source>
        <strain evidence="4 5">NBRC 102217</strain>
    </source>
</reference>
<dbReference type="RefSeq" id="WP_023405692.1">
    <property type="nucleotide sequence ID" value="NZ_BAUJ01000094.1"/>
</dbReference>
<keyword evidence="1 2" id="KW-0238">DNA-binding</keyword>
<evidence type="ECO:0000259" key="3">
    <source>
        <dbReference type="PROSITE" id="PS50977"/>
    </source>
</evidence>
<dbReference type="InterPro" id="IPR009057">
    <property type="entry name" value="Homeodomain-like_sf"/>
</dbReference>
<feature type="DNA-binding region" description="H-T-H motif" evidence="2">
    <location>
        <begin position="24"/>
        <end position="43"/>
    </location>
</feature>
<dbReference type="SUPFAM" id="SSF46689">
    <property type="entry name" value="Homeodomain-like"/>
    <property type="match status" value="1"/>
</dbReference>